<reference evidence="4 5" key="1">
    <citation type="journal article" date="2016" name="Appl. Environ. Microbiol.">
        <title>Lack of Overt Genome Reduction in the Bryostatin-Producing Bryozoan Symbiont "Candidatus Endobugula sertula".</title>
        <authorList>
            <person name="Miller I.J."/>
            <person name="Vanee N."/>
            <person name="Fong S.S."/>
            <person name="Lim-Fong G.E."/>
            <person name="Kwan J.C."/>
        </authorList>
    </citation>
    <scope>NUCLEOTIDE SEQUENCE [LARGE SCALE GENOMIC DNA]</scope>
    <source>
        <strain evidence="4">AB1-4</strain>
    </source>
</reference>
<dbReference type="Gene3D" id="1.10.630.10">
    <property type="entry name" value="Cytochrome P450"/>
    <property type="match status" value="1"/>
</dbReference>
<keyword evidence="3" id="KW-0503">Monooxygenase</keyword>
<comment type="cofactor">
    <cofactor evidence="1">
        <name>heme</name>
        <dbReference type="ChEBI" id="CHEBI:30413"/>
    </cofactor>
</comment>
<evidence type="ECO:0000313" key="5">
    <source>
        <dbReference type="Proteomes" id="UP000242502"/>
    </source>
</evidence>
<dbReference type="InterPro" id="IPR017972">
    <property type="entry name" value="Cyt_P450_CS"/>
</dbReference>
<comment type="caution">
    <text evidence="4">The sequence shown here is derived from an EMBL/GenBank/DDBJ whole genome shotgun (WGS) entry which is preliminary data.</text>
</comment>
<dbReference type="EMBL" id="MDLC01000066">
    <property type="protein sequence ID" value="ODS22576.1"/>
    <property type="molecule type" value="Genomic_DNA"/>
</dbReference>
<evidence type="ECO:0000256" key="2">
    <source>
        <dbReference type="ARBA" id="ARBA00010617"/>
    </source>
</evidence>
<dbReference type="GO" id="GO:0005506">
    <property type="term" value="F:iron ion binding"/>
    <property type="evidence" value="ECO:0007669"/>
    <property type="project" value="InterPro"/>
</dbReference>
<dbReference type="InterPro" id="IPR036396">
    <property type="entry name" value="Cyt_P450_sf"/>
</dbReference>
<evidence type="ECO:0008006" key="6">
    <source>
        <dbReference type="Google" id="ProtNLM"/>
    </source>
</evidence>
<dbReference type="InterPro" id="IPR002397">
    <property type="entry name" value="Cyt_P450_B"/>
</dbReference>
<keyword evidence="3" id="KW-0349">Heme</keyword>
<dbReference type="InterPro" id="IPR001128">
    <property type="entry name" value="Cyt_P450"/>
</dbReference>
<dbReference type="PANTHER" id="PTHR46696">
    <property type="entry name" value="P450, PUTATIVE (EUROFUNG)-RELATED"/>
    <property type="match status" value="1"/>
</dbReference>
<dbReference type="PROSITE" id="PS00086">
    <property type="entry name" value="CYTOCHROME_P450"/>
    <property type="match status" value="1"/>
</dbReference>
<organism evidence="4 5">
    <name type="scientific">Candidatus Endobugula sertula</name>
    <name type="common">Bugula neritina bacterial symbiont</name>
    <dbReference type="NCBI Taxonomy" id="62101"/>
    <lineage>
        <taxon>Bacteria</taxon>
        <taxon>Pseudomonadati</taxon>
        <taxon>Pseudomonadota</taxon>
        <taxon>Gammaproteobacteria</taxon>
        <taxon>Cellvibrionales</taxon>
        <taxon>Cellvibrionaceae</taxon>
        <taxon>Candidatus Endobugula</taxon>
    </lineage>
</organism>
<sequence length="140" mass="15876">MLKQLRKNPKLLPQGTEEILRYETPVQTVARVAIEDVELDGYTIRKGERVVVSLGAANRDPLQFNQAAQFDIKRPIARNLAFGSGIHYCLGSNLAKMVCQIAFSAISQEFCEIKLANDPPKWRNNFIIRSLERLIVVLHK</sequence>
<proteinExistence type="inferred from homology"/>
<accession>A0A1D2QLX9</accession>
<evidence type="ECO:0000256" key="1">
    <source>
        <dbReference type="ARBA" id="ARBA00001971"/>
    </source>
</evidence>
<dbReference type="PANTHER" id="PTHR46696:SF1">
    <property type="entry name" value="CYTOCHROME P450 YJIB-RELATED"/>
    <property type="match status" value="1"/>
</dbReference>
<gene>
    <name evidence="4" type="ORF">AB835_13390</name>
</gene>
<keyword evidence="3" id="KW-0560">Oxidoreductase</keyword>
<evidence type="ECO:0000256" key="3">
    <source>
        <dbReference type="RuleBase" id="RU000461"/>
    </source>
</evidence>
<dbReference type="PRINTS" id="PR00359">
    <property type="entry name" value="BP450"/>
</dbReference>
<keyword evidence="3" id="KW-0479">Metal-binding</keyword>
<keyword evidence="3" id="KW-0408">Iron</keyword>
<dbReference type="GO" id="GO:0004497">
    <property type="term" value="F:monooxygenase activity"/>
    <property type="evidence" value="ECO:0007669"/>
    <property type="project" value="UniProtKB-KW"/>
</dbReference>
<dbReference type="Proteomes" id="UP000242502">
    <property type="component" value="Unassembled WGS sequence"/>
</dbReference>
<dbReference type="GO" id="GO:0016705">
    <property type="term" value="F:oxidoreductase activity, acting on paired donors, with incorporation or reduction of molecular oxygen"/>
    <property type="evidence" value="ECO:0007669"/>
    <property type="project" value="InterPro"/>
</dbReference>
<comment type="similarity">
    <text evidence="2 3">Belongs to the cytochrome P450 family.</text>
</comment>
<dbReference type="STRING" id="62101.AB835_13390"/>
<dbReference type="Pfam" id="PF00067">
    <property type="entry name" value="p450"/>
    <property type="match status" value="1"/>
</dbReference>
<dbReference type="AlphaFoldDB" id="A0A1D2QLX9"/>
<name>A0A1D2QLX9_9GAMM</name>
<dbReference type="GO" id="GO:0020037">
    <property type="term" value="F:heme binding"/>
    <property type="evidence" value="ECO:0007669"/>
    <property type="project" value="InterPro"/>
</dbReference>
<protein>
    <recommendedName>
        <fullName evidence="6">Cytochrome</fullName>
    </recommendedName>
</protein>
<evidence type="ECO:0000313" key="4">
    <source>
        <dbReference type="EMBL" id="ODS22576.1"/>
    </source>
</evidence>
<dbReference type="SUPFAM" id="SSF48264">
    <property type="entry name" value="Cytochrome P450"/>
    <property type="match status" value="1"/>
</dbReference>